<dbReference type="Pfam" id="PF04930">
    <property type="entry name" value="FUN14"/>
    <property type="match status" value="1"/>
</dbReference>
<dbReference type="InterPro" id="IPR007014">
    <property type="entry name" value="FUN14"/>
</dbReference>
<evidence type="ECO:0000313" key="6">
    <source>
        <dbReference type="Proteomes" id="UP000694888"/>
    </source>
</evidence>
<protein>
    <submittedName>
        <fullName evidence="7">FUN14 domain-containing protein 1</fullName>
    </submittedName>
</protein>
<evidence type="ECO:0000256" key="2">
    <source>
        <dbReference type="ARBA" id="ARBA00009160"/>
    </source>
</evidence>
<comment type="similarity">
    <text evidence="2">Belongs to the FUN14 family.</text>
</comment>
<dbReference type="PANTHER" id="PTHR21346">
    <property type="entry name" value="FUN14 DOMAIN CONTAINING"/>
    <property type="match status" value="1"/>
</dbReference>
<keyword evidence="6" id="KW-1185">Reference proteome</keyword>
<accession>A0ABM0K1W6</accession>
<gene>
    <name evidence="7" type="primary">LOC101858057</name>
</gene>
<sequence length="149" mass="16343">MASVRSQVQEISEELVEGDYILIDSEPSGKLSSVQHMILGDITKQSAAKQVFIGGATGWVSGYLAKQVGKTAAIAVGGSILLIQLAQYNGYITVDWTKVRRALTRARAQAEKEYRKRHSSYFESARRFYQDNFFLATGFAGGLLGGLFI</sequence>
<keyword evidence="4" id="KW-1133">Transmembrane helix</keyword>
<comment type="subcellular location">
    <subcellularLocation>
        <location evidence="1">Mitochondrion outer membrane</location>
        <topology evidence="1">Multi-pass membrane protein</topology>
    </subcellularLocation>
</comment>
<dbReference type="Proteomes" id="UP000694888">
    <property type="component" value="Unplaced"/>
</dbReference>
<reference evidence="7" key="1">
    <citation type="submission" date="2025-08" db="UniProtKB">
        <authorList>
            <consortium name="RefSeq"/>
        </authorList>
    </citation>
    <scope>IDENTIFICATION</scope>
</reference>
<evidence type="ECO:0000313" key="7">
    <source>
        <dbReference type="RefSeq" id="XP_005106797.2"/>
    </source>
</evidence>
<evidence type="ECO:0000256" key="3">
    <source>
        <dbReference type="ARBA" id="ARBA00022692"/>
    </source>
</evidence>
<evidence type="ECO:0000256" key="5">
    <source>
        <dbReference type="ARBA" id="ARBA00023136"/>
    </source>
</evidence>
<dbReference type="PANTHER" id="PTHR21346:SF0">
    <property type="entry name" value="RE45833P"/>
    <property type="match status" value="1"/>
</dbReference>
<dbReference type="GeneID" id="101858057"/>
<dbReference type="RefSeq" id="XP_005106797.2">
    <property type="nucleotide sequence ID" value="XM_005106740.3"/>
</dbReference>
<keyword evidence="3" id="KW-0812">Transmembrane</keyword>
<proteinExistence type="inferred from homology"/>
<keyword evidence="5" id="KW-0472">Membrane</keyword>
<evidence type="ECO:0000256" key="4">
    <source>
        <dbReference type="ARBA" id="ARBA00022989"/>
    </source>
</evidence>
<organism evidence="6 7">
    <name type="scientific">Aplysia californica</name>
    <name type="common">California sea hare</name>
    <dbReference type="NCBI Taxonomy" id="6500"/>
    <lineage>
        <taxon>Eukaryota</taxon>
        <taxon>Metazoa</taxon>
        <taxon>Spiralia</taxon>
        <taxon>Lophotrochozoa</taxon>
        <taxon>Mollusca</taxon>
        <taxon>Gastropoda</taxon>
        <taxon>Heterobranchia</taxon>
        <taxon>Euthyneura</taxon>
        <taxon>Tectipleura</taxon>
        <taxon>Aplysiida</taxon>
        <taxon>Aplysioidea</taxon>
        <taxon>Aplysiidae</taxon>
        <taxon>Aplysia</taxon>
    </lineage>
</organism>
<name>A0ABM0K1W6_APLCA</name>
<evidence type="ECO:0000256" key="1">
    <source>
        <dbReference type="ARBA" id="ARBA00004374"/>
    </source>
</evidence>